<accession>A0A2V2VJE8</accession>
<dbReference type="VEuPathDB" id="TriTrypDB:Tc_MARK_1921"/>
<dbReference type="VEuPathDB" id="TriTrypDB:TCDM_01427"/>
<dbReference type="VEuPathDB" id="TriTrypDB:TcBrA4_0029400"/>
<dbReference type="VEuPathDB" id="TriTrypDB:TCSYLVIO_003211"/>
<name>A0A2V2VJE8_TRYCR</name>
<reference evidence="1 2" key="1">
    <citation type="journal article" date="2018" name="Microb. Genom.">
        <title>Expanding an expanded genome: long-read sequencing of Trypanosoma cruzi.</title>
        <authorList>
            <person name="Berna L."/>
            <person name="Rodriguez M."/>
            <person name="Chiribao M.L."/>
            <person name="Parodi-Talice A."/>
            <person name="Pita S."/>
            <person name="Rijo G."/>
            <person name="Alvarez-Valin F."/>
            <person name="Robello C."/>
        </authorList>
    </citation>
    <scope>NUCLEOTIDE SEQUENCE [LARGE SCALE GENOMIC DNA]</scope>
    <source>
        <strain evidence="1 2">Dm28c</strain>
    </source>
</reference>
<evidence type="ECO:0000313" key="1">
    <source>
        <dbReference type="EMBL" id="PWU96555.1"/>
    </source>
</evidence>
<dbReference type="Proteomes" id="UP000246121">
    <property type="component" value="Unassembled WGS sequence"/>
</dbReference>
<dbReference type="AlphaFoldDB" id="A0A2V2VJE8"/>
<dbReference type="VEuPathDB" id="TriTrypDB:TcCLB.511751.144"/>
<dbReference type="VEuPathDB" id="TriTrypDB:ECC02_000295"/>
<dbReference type="EMBL" id="PRFA01000018">
    <property type="protein sequence ID" value="PWU96555.1"/>
    <property type="molecule type" value="Genomic_DNA"/>
</dbReference>
<evidence type="ECO:0000313" key="2">
    <source>
        <dbReference type="Proteomes" id="UP000246121"/>
    </source>
</evidence>
<dbReference type="VEuPathDB" id="TriTrypDB:C3747_28g224"/>
<dbReference type="VEuPathDB" id="TriTrypDB:BCY84_00985"/>
<comment type="caution">
    <text evidence="1">The sequence shown here is derived from an EMBL/GenBank/DDBJ whole genome shotgun (WGS) entry which is preliminary data.</text>
</comment>
<proteinExistence type="predicted"/>
<organism evidence="1 2">
    <name type="scientific">Trypanosoma cruzi</name>
    <dbReference type="NCBI Taxonomy" id="5693"/>
    <lineage>
        <taxon>Eukaryota</taxon>
        <taxon>Discoba</taxon>
        <taxon>Euglenozoa</taxon>
        <taxon>Kinetoplastea</taxon>
        <taxon>Metakinetoplastina</taxon>
        <taxon>Trypanosomatida</taxon>
        <taxon>Trypanosomatidae</taxon>
        <taxon>Trypanosoma</taxon>
        <taxon>Schizotrypanum</taxon>
    </lineage>
</organism>
<dbReference type="VEuPathDB" id="TriTrypDB:C4B63_18g41"/>
<dbReference type="VEuPathDB" id="TriTrypDB:TcCLB.507023.90"/>
<dbReference type="VEuPathDB" id="TriTrypDB:TcYC6_0096650"/>
<dbReference type="VEuPathDB" id="TriTrypDB:TcCL_NonESM00588"/>
<gene>
    <name evidence="1" type="ORF">C4B63_18g41</name>
</gene>
<protein>
    <submittedName>
        <fullName evidence="1">Uncharacterized protein</fullName>
    </submittedName>
</protein>
<sequence length="222" mass="25272">MGGGLSRQEELFVLGQWPELLESAMGTDNEASKENADGSKHASSTFRMSFYEWQALISLLGSVVPSEVPSRLCTSISGQQLLNPIVVVMVHACCWVDGSVSEQKFAERLTRLQEDLQSQQDIPRWGRRSKEEDTERELVNKALRVFTDILHNGEKYQLRGAGIEWELRLLKVLSRGITPKGQLWFSHMHLLLGPLRAFIRNRATPNLPSIPFAISNRRWMRQ</sequence>
<dbReference type="VEuPathDB" id="TriTrypDB:TcG_02262"/>